<dbReference type="SUPFAM" id="SSF48498">
    <property type="entry name" value="Tetracyclin repressor-like, C-terminal domain"/>
    <property type="match status" value="1"/>
</dbReference>
<dbReference type="SUPFAM" id="SSF46689">
    <property type="entry name" value="Homeodomain-like"/>
    <property type="match status" value="1"/>
</dbReference>
<evidence type="ECO:0000259" key="5">
    <source>
        <dbReference type="PROSITE" id="PS50977"/>
    </source>
</evidence>
<proteinExistence type="predicted"/>
<name>A0A1M5NYN6_9BRAD</name>
<gene>
    <name evidence="6" type="ORF">SAMN05444169_4919</name>
</gene>
<dbReference type="InterPro" id="IPR009057">
    <property type="entry name" value="Homeodomain-like_sf"/>
</dbReference>
<evidence type="ECO:0000313" key="6">
    <source>
        <dbReference type="EMBL" id="SHG94577.1"/>
    </source>
</evidence>
<evidence type="ECO:0000256" key="2">
    <source>
        <dbReference type="ARBA" id="ARBA00023125"/>
    </source>
</evidence>
<keyword evidence="1" id="KW-0805">Transcription regulation</keyword>
<evidence type="ECO:0000313" key="7">
    <source>
        <dbReference type="Proteomes" id="UP000190675"/>
    </source>
</evidence>
<feature type="DNA-binding region" description="H-T-H motif" evidence="4">
    <location>
        <begin position="28"/>
        <end position="47"/>
    </location>
</feature>
<dbReference type="InterPro" id="IPR011075">
    <property type="entry name" value="TetR_C"/>
</dbReference>
<dbReference type="InterPro" id="IPR001647">
    <property type="entry name" value="HTH_TetR"/>
</dbReference>
<dbReference type="Gene3D" id="1.10.10.60">
    <property type="entry name" value="Homeodomain-like"/>
    <property type="match status" value="1"/>
</dbReference>
<dbReference type="EMBL" id="LT670818">
    <property type="protein sequence ID" value="SHG94577.1"/>
    <property type="molecule type" value="Genomic_DNA"/>
</dbReference>
<dbReference type="GO" id="GO:0003677">
    <property type="term" value="F:DNA binding"/>
    <property type="evidence" value="ECO:0007669"/>
    <property type="project" value="UniProtKB-UniRule"/>
</dbReference>
<dbReference type="AlphaFoldDB" id="A0A1M5NYN6"/>
<dbReference type="Gene3D" id="1.10.357.10">
    <property type="entry name" value="Tetracycline Repressor, domain 2"/>
    <property type="match status" value="1"/>
</dbReference>
<reference evidence="6 7" key="1">
    <citation type="submission" date="2016-11" db="EMBL/GenBank/DDBJ databases">
        <authorList>
            <person name="Jaros S."/>
            <person name="Januszkiewicz K."/>
            <person name="Wedrychowicz H."/>
        </authorList>
    </citation>
    <scope>NUCLEOTIDE SEQUENCE [LARGE SCALE GENOMIC DNA]</scope>
    <source>
        <strain evidence="6 7">GAS242</strain>
    </source>
</reference>
<dbReference type="PANTHER" id="PTHR47506">
    <property type="entry name" value="TRANSCRIPTIONAL REGULATORY PROTEIN"/>
    <property type="match status" value="1"/>
</dbReference>
<evidence type="ECO:0000256" key="3">
    <source>
        <dbReference type="ARBA" id="ARBA00023163"/>
    </source>
</evidence>
<feature type="domain" description="HTH tetR-type" evidence="5">
    <location>
        <begin position="5"/>
        <end position="65"/>
    </location>
</feature>
<dbReference type="Pfam" id="PF16925">
    <property type="entry name" value="TetR_C_13"/>
    <property type="match status" value="1"/>
</dbReference>
<dbReference type="PROSITE" id="PS50977">
    <property type="entry name" value="HTH_TETR_2"/>
    <property type="match status" value="1"/>
</dbReference>
<protein>
    <submittedName>
        <fullName evidence="6">Transcriptional regulator, TetR family</fullName>
    </submittedName>
</protein>
<sequence length="196" mass="21359">MRSKEFDPDDVLQEALKTFWQQGFEGTNMPELLSSMGVGRASFYNAFGSKREVFLRILDLYFETVRAHLEGLISDVRDPRAAAALLIDGILAVAKSPQANATGWRGCLIGNTALELGANDEEIVARLKIGVEILRALFRNAISLPSSAGVRRSKREIDQLALQLVANVQGLLVLAKSGLSDADIKSARSAMLAMIR</sequence>
<evidence type="ECO:0000256" key="1">
    <source>
        <dbReference type="ARBA" id="ARBA00023015"/>
    </source>
</evidence>
<keyword evidence="3" id="KW-0804">Transcription</keyword>
<evidence type="ECO:0000256" key="4">
    <source>
        <dbReference type="PROSITE-ProRule" id="PRU00335"/>
    </source>
</evidence>
<dbReference type="PANTHER" id="PTHR47506:SF1">
    <property type="entry name" value="HTH-TYPE TRANSCRIPTIONAL REGULATOR YJDC"/>
    <property type="match status" value="1"/>
</dbReference>
<accession>A0A1M5NYN6</accession>
<dbReference type="Proteomes" id="UP000190675">
    <property type="component" value="Chromosome I"/>
</dbReference>
<organism evidence="6 7">
    <name type="scientific">Bradyrhizobium erythrophlei</name>
    <dbReference type="NCBI Taxonomy" id="1437360"/>
    <lineage>
        <taxon>Bacteria</taxon>
        <taxon>Pseudomonadati</taxon>
        <taxon>Pseudomonadota</taxon>
        <taxon>Alphaproteobacteria</taxon>
        <taxon>Hyphomicrobiales</taxon>
        <taxon>Nitrobacteraceae</taxon>
        <taxon>Bradyrhizobium</taxon>
    </lineage>
</organism>
<dbReference type="InterPro" id="IPR036271">
    <property type="entry name" value="Tet_transcr_reg_TetR-rel_C_sf"/>
</dbReference>
<keyword evidence="2 4" id="KW-0238">DNA-binding</keyword>
<dbReference type="Pfam" id="PF00440">
    <property type="entry name" value="TetR_N"/>
    <property type="match status" value="1"/>
</dbReference>